<keyword evidence="4" id="KW-1133">Transmembrane helix</keyword>
<name>A0A0R1JTH5_9LACO</name>
<comment type="caution">
    <text evidence="5">The sequence shown here is derived from an EMBL/GenBank/DDBJ whole genome shotgun (WGS) entry which is preliminary data.</text>
</comment>
<evidence type="ECO:0000313" key="6">
    <source>
        <dbReference type="Proteomes" id="UP000051804"/>
    </source>
</evidence>
<dbReference type="Pfam" id="PF01183">
    <property type="entry name" value="Glyco_hydro_25"/>
    <property type="match status" value="1"/>
</dbReference>
<gene>
    <name evidence="5" type="ORF">FD02_GL002009</name>
</gene>
<dbReference type="PROSITE" id="PS51904">
    <property type="entry name" value="GLYCOSYL_HYDROL_F25_2"/>
    <property type="match status" value="1"/>
</dbReference>
<dbReference type="SMART" id="SM00641">
    <property type="entry name" value="Glyco_25"/>
    <property type="match status" value="1"/>
</dbReference>
<proteinExistence type="inferred from homology"/>
<keyword evidence="3" id="KW-0326">Glycosidase</keyword>
<evidence type="ECO:0000256" key="1">
    <source>
        <dbReference type="ARBA" id="ARBA00010646"/>
    </source>
</evidence>
<dbReference type="Proteomes" id="UP000051804">
    <property type="component" value="Unassembled WGS sequence"/>
</dbReference>
<sequence length="272" mass="30432">MRCCLFYHDWRRNAIFAMLKQEAVMRRKRPIYANTYRRRRWVLFGLVVAIVVLALGGAWWYFAHRNPRPNVTRYPVLGVRLDQTDGDQDFAALHKAGVSFAYLKATEGASYFDDDFAFNYQHAAGSGVALGVYHFLSFDSTPAKQAAQFETNVGNDIGTLPIGIEVGYYSDYVDSPPPASKVRRQLAQLIALLAAKYQRPVVIMGTPRVLAVVARVSPTSPRWVIAAKATKTATYWEYATAKLPHGPAAEYRAVVFTGTRAAFAQQSNKTVR</sequence>
<keyword evidence="6" id="KW-1185">Reference proteome</keyword>
<evidence type="ECO:0000313" key="5">
    <source>
        <dbReference type="EMBL" id="KRK71764.1"/>
    </source>
</evidence>
<dbReference type="AlphaFoldDB" id="A0A0R1JTH5"/>
<organism evidence="5 6">
    <name type="scientific">Lacticaseibacillus nasuensis JCM 17158</name>
    <dbReference type="NCBI Taxonomy" id="1291734"/>
    <lineage>
        <taxon>Bacteria</taxon>
        <taxon>Bacillati</taxon>
        <taxon>Bacillota</taxon>
        <taxon>Bacilli</taxon>
        <taxon>Lactobacillales</taxon>
        <taxon>Lactobacillaceae</taxon>
        <taxon>Lacticaseibacillus</taxon>
    </lineage>
</organism>
<dbReference type="InterPro" id="IPR017853">
    <property type="entry name" value="GH"/>
</dbReference>
<dbReference type="GO" id="GO:0003796">
    <property type="term" value="F:lysozyme activity"/>
    <property type="evidence" value="ECO:0007669"/>
    <property type="project" value="InterPro"/>
</dbReference>
<reference evidence="5 6" key="1">
    <citation type="journal article" date="2015" name="Genome Announc.">
        <title>Expanding the biotechnology potential of lactobacilli through comparative genomics of 213 strains and associated genera.</title>
        <authorList>
            <person name="Sun Z."/>
            <person name="Harris H.M."/>
            <person name="McCann A."/>
            <person name="Guo C."/>
            <person name="Argimon S."/>
            <person name="Zhang W."/>
            <person name="Yang X."/>
            <person name="Jeffery I.B."/>
            <person name="Cooney J.C."/>
            <person name="Kagawa T.F."/>
            <person name="Liu W."/>
            <person name="Song Y."/>
            <person name="Salvetti E."/>
            <person name="Wrobel A."/>
            <person name="Rasinkangas P."/>
            <person name="Parkhill J."/>
            <person name="Rea M.C."/>
            <person name="O'Sullivan O."/>
            <person name="Ritari J."/>
            <person name="Douillard F.P."/>
            <person name="Paul Ross R."/>
            <person name="Yang R."/>
            <person name="Briner A.E."/>
            <person name="Felis G.E."/>
            <person name="de Vos W.M."/>
            <person name="Barrangou R."/>
            <person name="Klaenhammer T.R."/>
            <person name="Caufield P.W."/>
            <person name="Cui Y."/>
            <person name="Zhang H."/>
            <person name="O'Toole P.W."/>
        </authorList>
    </citation>
    <scope>NUCLEOTIDE SEQUENCE [LARGE SCALE GENOMIC DNA]</scope>
    <source>
        <strain evidence="5 6">JCM 17158</strain>
    </source>
</reference>
<evidence type="ECO:0000256" key="3">
    <source>
        <dbReference type="ARBA" id="ARBA00023295"/>
    </source>
</evidence>
<dbReference type="PANTHER" id="PTHR34135:SF2">
    <property type="entry name" value="LYSOZYME"/>
    <property type="match status" value="1"/>
</dbReference>
<dbReference type="InterPro" id="IPR002053">
    <property type="entry name" value="Glyco_hydro_25"/>
</dbReference>
<dbReference type="PATRIC" id="fig|1291734.4.peg.2060"/>
<accession>A0A0R1JTH5</accession>
<keyword evidence="2" id="KW-0378">Hydrolase</keyword>
<dbReference type="GO" id="GO:0016998">
    <property type="term" value="P:cell wall macromolecule catabolic process"/>
    <property type="evidence" value="ECO:0007669"/>
    <property type="project" value="InterPro"/>
</dbReference>
<dbReference type="EMBL" id="AZDJ01000026">
    <property type="protein sequence ID" value="KRK71764.1"/>
    <property type="molecule type" value="Genomic_DNA"/>
</dbReference>
<dbReference type="SUPFAM" id="SSF51445">
    <property type="entry name" value="(Trans)glycosidases"/>
    <property type="match status" value="1"/>
</dbReference>
<feature type="transmembrane region" description="Helical" evidence="4">
    <location>
        <begin position="41"/>
        <end position="62"/>
    </location>
</feature>
<evidence type="ECO:0000256" key="2">
    <source>
        <dbReference type="ARBA" id="ARBA00022801"/>
    </source>
</evidence>
<evidence type="ECO:0000256" key="4">
    <source>
        <dbReference type="SAM" id="Phobius"/>
    </source>
</evidence>
<dbReference type="PANTHER" id="PTHR34135">
    <property type="entry name" value="LYSOZYME"/>
    <property type="match status" value="1"/>
</dbReference>
<dbReference type="GO" id="GO:0009253">
    <property type="term" value="P:peptidoglycan catabolic process"/>
    <property type="evidence" value="ECO:0007669"/>
    <property type="project" value="InterPro"/>
</dbReference>
<dbReference type="STRING" id="1291734.FD02_GL002009"/>
<keyword evidence="4" id="KW-0472">Membrane</keyword>
<protein>
    <submittedName>
        <fullName evidence="5">Lyzozyme M1</fullName>
    </submittedName>
</protein>
<dbReference type="GO" id="GO:0016052">
    <property type="term" value="P:carbohydrate catabolic process"/>
    <property type="evidence" value="ECO:0007669"/>
    <property type="project" value="TreeGrafter"/>
</dbReference>
<dbReference type="Gene3D" id="3.20.20.80">
    <property type="entry name" value="Glycosidases"/>
    <property type="match status" value="1"/>
</dbReference>
<keyword evidence="4" id="KW-0812">Transmembrane</keyword>
<dbReference type="InterPro" id="IPR018077">
    <property type="entry name" value="Glyco_hydro_fam25_subgr"/>
</dbReference>
<comment type="similarity">
    <text evidence="1">Belongs to the glycosyl hydrolase 25 family.</text>
</comment>